<feature type="transmembrane region" description="Helical" evidence="1">
    <location>
        <begin position="6"/>
        <end position="24"/>
    </location>
</feature>
<organism evidence="2 3">
    <name type="scientific">Clostridium kluyveri</name>
    <dbReference type="NCBI Taxonomy" id="1534"/>
    <lineage>
        <taxon>Bacteria</taxon>
        <taxon>Bacillati</taxon>
        <taxon>Bacillota</taxon>
        <taxon>Clostridia</taxon>
        <taxon>Eubacteriales</taxon>
        <taxon>Clostridiaceae</taxon>
        <taxon>Clostridium</taxon>
    </lineage>
</organism>
<evidence type="ECO:0000256" key="1">
    <source>
        <dbReference type="SAM" id="Phobius"/>
    </source>
</evidence>
<keyword evidence="1" id="KW-0472">Membrane</keyword>
<protein>
    <submittedName>
        <fullName evidence="2">Uncharacterized protein</fullName>
    </submittedName>
</protein>
<sequence>MLFFLYSSAILSILLGTLLFKRQSKKLKNKKFNEKQLLEYWIKRMFVNIIIMCILCIFLLVVLPFLIWLIFPKEVGIADKITETKNLSPISTSNQNYIKQKINNNIKIYTVNVGTAKKPNLIDFEKNSLEVISTKKESPKYEKIARYKITKLKGNNIISSAVNDIYANIYIQYSEEKFIENKVKIFIPSSDS</sequence>
<reference evidence="2 3" key="1">
    <citation type="submission" date="2016-12" db="EMBL/GenBank/DDBJ databases">
        <title>Complete genome sequence of Clostridium kluyveri JZZ isolated from the pit mud of a Chinese flavor liquor-making factory.</title>
        <authorList>
            <person name="Wang Y."/>
        </authorList>
    </citation>
    <scope>NUCLEOTIDE SEQUENCE [LARGE SCALE GENOMIC DNA]</scope>
    <source>
        <strain evidence="2 3">JZZ</strain>
    </source>
</reference>
<dbReference type="RefSeq" id="WP_073537746.1">
    <property type="nucleotide sequence ID" value="NZ_CP018335.1"/>
</dbReference>
<dbReference type="OrthoDB" id="1927263at2"/>
<name>A0A1L5F4X5_CLOKL</name>
<gene>
    <name evidence="2" type="ORF">BS101_04555</name>
</gene>
<dbReference type="AlphaFoldDB" id="A0A1L5F4X5"/>
<proteinExistence type="predicted"/>
<feature type="transmembrane region" description="Helical" evidence="1">
    <location>
        <begin position="45"/>
        <end position="71"/>
    </location>
</feature>
<evidence type="ECO:0000313" key="2">
    <source>
        <dbReference type="EMBL" id="APM38054.1"/>
    </source>
</evidence>
<evidence type="ECO:0000313" key="3">
    <source>
        <dbReference type="Proteomes" id="UP000184604"/>
    </source>
</evidence>
<dbReference type="EMBL" id="CP018335">
    <property type="protein sequence ID" value="APM38054.1"/>
    <property type="molecule type" value="Genomic_DNA"/>
</dbReference>
<keyword evidence="1" id="KW-0812">Transmembrane</keyword>
<dbReference type="Proteomes" id="UP000184604">
    <property type="component" value="Chromosome"/>
</dbReference>
<keyword evidence="1" id="KW-1133">Transmembrane helix</keyword>
<accession>A0A1L5F4X5</accession>